<dbReference type="RefSeq" id="WP_229990564.1">
    <property type="nucleotide sequence ID" value="NZ_JAJJMO010000001.1"/>
</dbReference>
<keyword evidence="1" id="KW-0812">Transmembrane</keyword>
<evidence type="ECO:0000313" key="2">
    <source>
        <dbReference type="EMBL" id="MCC9073653.1"/>
    </source>
</evidence>
<dbReference type="EMBL" id="JAJJMO010000001">
    <property type="protein sequence ID" value="MCC9073653.1"/>
    <property type="molecule type" value="Genomic_DNA"/>
</dbReference>
<keyword evidence="1" id="KW-0472">Membrane</keyword>
<proteinExistence type="predicted"/>
<sequence length="490" mass="57829">MKFNFKEKVNDFLNDSKDYPILVGFFSGFYPLVYYYSNNYESINSYQHLLYFIFLFLVLPCAGVYTLYKIFRHFKKLNGYKRHLLFVLAIEITAVFLSQVYYLTIKKKILLLLLILVVYLSSKFYNYYKNIVIFLILLSVIPFYKTLHIFIYKQFNDTLSWTKQDDDIEKVKFVKFPNIYFLEPDGYVGKQVMEDHPYKYNNSMYDWLESNSFIVYKDTRSNYPASLASNASMFAMKHHHLNSILSSPFEMQDSRSIIVGNNPVIKILKNNNYKTFFIVEDGYFQQSFPKGNYDYFNIMNSEIPFFSNDNNAKRDVYEDLKKCLEANNNNNNNNNDKPKFYFVEKLLPHHIIYDGSGIKNGRKVYLEKIEIANDWLIKTIELITKKDPQGIIIIGADHGGWVGIENINEMFTTRNPKLLQSIFGNLIAIKWNDDKHHNYDENLKSNVNIFRVLFSYLSEDRALLQHLEKDSSYNLYQDGVFSKTGVKVID</sequence>
<feature type="transmembrane region" description="Helical" evidence="1">
    <location>
        <begin position="109"/>
        <end position="125"/>
    </location>
</feature>
<feature type="transmembrane region" description="Helical" evidence="1">
    <location>
        <begin position="132"/>
        <end position="152"/>
    </location>
</feature>
<keyword evidence="3" id="KW-1185">Reference proteome</keyword>
<feature type="transmembrane region" description="Helical" evidence="1">
    <location>
        <begin position="49"/>
        <end position="71"/>
    </location>
</feature>
<gene>
    <name evidence="2" type="ORF">LNQ49_18905</name>
</gene>
<organism evidence="2 3">
    <name type="scientific">Flavobacterium pisciphilum</name>
    <dbReference type="NCBI Taxonomy" id="2893755"/>
    <lineage>
        <taxon>Bacteria</taxon>
        <taxon>Pseudomonadati</taxon>
        <taxon>Bacteroidota</taxon>
        <taxon>Flavobacteriia</taxon>
        <taxon>Flavobacteriales</taxon>
        <taxon>Flavobacteriaceae</taxon>
        <taxon>Flavobacterium</taxon>
    </lineage>
</organism>
<dbReference type="Gene3D" id="3.40.720.10">
    <property type="entry name" value="Alkaline Phosphatase, subunit A"/>
    <property type="match status" value="1"/>
</dbReference>
<feature type="transmembrane region" description="Helical" evidence="1">
    <location>
        <begin position="21"/>
        <end position="37"/>
    </location>
</feature>
<name>A0ABS8MY38_9FLAO</name>
<protein>
    <recommendedName>
        <fullName evidence="4">Sulfatase</fullName>
    </recommendedName>
</protein>
<dbReference type="InterPro" id="IPR017850">
    <property type="entry name" value="Alkaline_phosphatase_core_sf"/>
</dbReference>
<evidence type="ECO:0008006" key="4">
    <source>
        <dbReference type="Google" id="ProtNLM"/>
    </source>
</evidence>
<evidence type="ECO:0000313" key="3">
    <source>
        <dbReference type="Proteomes" id="UP001430919"/>
    </source>
</evidence>
<feature type="transmembrane region" description="Helical" evidence="1">
    <location>
        <begin position="83"/>
        <end position="103"/>
    </location>
</feature>
<reference evidence="2" key="1">
    <citation type="submission" date="2021-11" db="EMBL/GenBank/DDBJ databases">
        <title>Description of novel Flavobacterium species.</title>
        <authorList>
            <person name="Saticioglu I.B."/>
            <person name="Ay H."/>
            <person name="Altun S."/>
            <person name="Duman M."/>
        </authorList>
    </citation>
    <scope>NUCLEOTIDE SEQUENCE</scope>
    <source>
        <strain evidence="2">F-65</strain>
    </source>
</reference>
<comment type="caution">
    <text evidence="2">The sequence shown here is derived from an EMBL/GenBank/DDBJ whole genome shotgun (WGS) entry which is preliminary data.</text>
</comment>
<accession>A0ABS8MY38</accession>
<dbReference type="Proteomes" id="UP001430919">
    <property type="component" value="Unassembled WGS sequence"/>
</dbReference>
<keyword evidence="1" id="KW-1133">Transmembrane helix</keyword>
<evidence type="ECO:0000256" key="1">
    <source>
        <dbReference type="SAM" id="Phobius"/>
    </source>
</evidence>
<dbReference type="SUPFAM" id="SSF53649">
    <property type="entry name" value="Alkaline phosphatase-like"/>
    <property type="match status" value="1"/>
</dbReference>